<evidence type="ECO:0000256" key="2">
    <source>
        <dbReference type="ARBA" id="ARBA00010100"/>
    </source>
</evidence>
<organism evidence="10 11">
    <name type="scientific">Salinicoccus kekensis</name>
    <dbReference type="NCBI Taxonomy" id="714307"/>
    <lineage>
        <taxon>Bacteria</taxon>
        <taxon>Bacillati</taxon>
        <taxon>Bacillota</taxon>
        <taxon>Bacilli</taxon>
        <taxon>Bacillales</taxon>
        <taxon>Staphylococcaceae</taxon>
        <taxon>Salinicoccus</taxon>
    </lineage>
</organism>
<proteinExistence type="inferred from homology"/>
<gene>
    <name evidence="10" type="ORF">SAMN05878391_0399</name>
</gene>
<feature type="transmembrane region" description="Helical" evidence="8">
    <location>
        <begin position="12"/>
        <end position="31"/>
    </location>
</feature>
<protein>
    <recommendedName>
        <fullName evidence="8">L-lactate permease</fullName>
    </recommendedName>
</protein>
<evidence type="ECO:0000256" key="9">
    <source>
        <dbReference type="SAM" id="MobiDB-lite"/>
    </source>
</evidence>
<feature type="transmembrane region" description="Helical" evidence="8">
    <location>
        <begin position="418"/>
        <end position="442"/>
    </location>
</feature>
<dbReference type="InterPro" id="IPR003804">
    <property type="entry name" value="Lactate_perm"/>
</dbReference>
<comment type="function">
    <text evidence="8">Uptake of L-lactate across the membrane. Can also transport D-lactate and glycolate.</text>
</comment>
<evidence type="ECO:0000256" key="1">
    <source>
        <dbReference type="ARBA" id="ARBA00004651"/>
    </source>
</evidence>
<keyword evidence="3 8" id="KW-0813">Transport</keyword>
<feature type="transmembrane region" description="Helical" evidence="8">
    <location>
        <begin position="353"/>
        <end position="371"/>
    </location>
</feature>
<dbReference type="GO" id="GO:0015295">
    <property type="term" value="F:solute:proton symporter activity"/>
    <property type="evidence" value="ECO:0007669"/>
    <property type="project" value="TreeGrafter"/>
</dbReference>
<feature type="transmembrane region" description="Helical" evidence="8">
    <location>
        <begin position="392"/>
        <end position="412"/>
    </location>
</feature>
<dbReference type="PANTHER" id="PTHR30003">
    <property type="entry name" value="L-LACTATE PERMEASE"/>
    <property type="match status" value="1"/>
</dbReference>
<comment type="subcellular location">
    <subcellularLocation>
        <location evidence="1 8">Cell membrane</location>
        <topology evidence="1 8">Multi-pass membrane protein</topology>
    </subcellularLocation>
</comment>
<feature type="transmembrane region" description="Helical" evidence="8">
    <location>
        <begin position="516"/>
        <end position="536"/>
    </location>
</feature>
<feature type="compositionally biased region" description="Basic and acidic residues" evidence="9">
    <location>
        <begin position="269"/>
        <end position="280"/>
    </location>
</feature>
<evidence type="ECO:0000256" key="6">
    <source>
        <dbReference type="ARBA" id="ARBA00022989"/>
    </source>
</evidence>
<keyword evidence="5 8" id="KW-0812">Transmembrane</keyword>
<keyword evidence="4 8" id="KW-1003">Cell membrane</keyword>
<feature type="transmembrane region" description="Helical" evidence="8">
    <location>
        <begin position="191"/>
        <end position="211"/>
    </location>
</feature>
<evidence type="ECO:0000256" key="5">
    <source>
        <dbReference type="ARBA" id="ARBA00022692"/>
    </source>
</evidence>
<feature type="transmembrane region" description="Helical" evidence="8">
    <location>
        <begin position="37"/>
        <end position="54"/>
    </location>
</feature>
<sequence length="537" mass="57285">MDHSLPLDILHWSMAALPLALLLIMLVVFRWSGGTSGWIAAAIAAAIAYFLYEAPLDNMAVGVGKGLWEALFILLVVWTALFLYHSSKKAGAFEVIREDIEDYSQNYLFLVLAFGWVFSSFLQGVAGFGVPIAVVAPLLIGIGVKPVAAVVIPLIGHLWANMFGTVGVGWIATINAVEIENITATLFYTTLMLWAVNLLSGLSIAFIYAGWQGIKDGFLLIITISIIHGGGQMIVAMFSPELSAFIPAAIAMAALILFARTKKYGEKSKSDEKTKIMQDPEDREETEEERPDISIHKAFMPYYVLTVLTVVALGVPAISNFLDQVEFGPPFPETETGYGFTEEGTAEYSPISLTHPAIYILLGAIFGVIWYKRLGLYDSGYGKEIWDGVKGNALGASLAIAGFLTMTEVMGASGQITVLALGIGTVANPPVYLALANFIGLIGSFMTSSNTSSNVVFAPLHGSVANAMDGLSLPQAIAAQSTGGAIGNAIAPSNIILATSTAGIQDKIADVYKQTLIFTLIAALMVSGISLIIYFLV</sequence>
<dbReference type="RefSeq" id="WP_097038593.1">
    <property type="nucleotide sequence ID" value="NZ_OBQF01000001.1"/>
</dbReference>
<dbReference type="EMBL" id="OBQF01000001">
    <property type="protein sequence ID" value="SOC38397.1"/>
    <property type="molecule type" value="Genomic_DNA"/>
</dbReference>
<evidence type="ECO:0000256" key="8">
    <source>
        <dbReference type="RuleBase" id="RU365092"/>
    </source>
</evidence>
<name>A0A285U9M3_9STAP</name>
<keyword evidence="6 8" id="KW-1133">Transmembrane helix</keyword>
<accession>A0A285U9M3</accession>
<feature type="transmembrane region" description="Helical" evidence="8">
    <location>
        <begin position="107"/>
        <end position="140"/>
    </location>
</feature>
<evidence type="ECO:0000256" key="3">
    <source>
        <dbReference type="ARBA" id="ARBA00022448"/>
    </source>
</evidence>
<dbReference type="AlphaFoldDB" id="A0A285U9M3"/>
<feature type="transmembrane region" description="Helical" evidence="8">
    <location>
        <begin position="218"/>
        <end position="238"/>
    </location>
</feature>
<dbReference type="Proteomes" id="UP000219412">
    <property type="component" value="Unassembled WGS sequence"/>
</dbReference>
<evidence type="ECO:0000313" key="10">
    <source>
        <dbReference type="EMBL" id="SOC38397.1"/>
    </source>
</evidence>
<keyword evidence="11" id="KW-1185">Reference proteome</keyword>
<feature type="transmembrane region" description="Helical" evidence="8">
    <location>
        <begin position="302"/>
        <end position="322"/>
    </location>
</feature>
<dbReference type="PANTHER" id="PTHR30003:SF0">
    <property type="entry name" value="GLYCOLATE PERMEASE GLCA-RELATED"/>
    <property type="match status" value="1"/>
</dbReference>
<feature type="transmembrane region" description="Helical" evidence="8">
    <location>
        <begin position="66"/>
        <end position="87"/>
    </location>
</feature>
<feature type="compositionally biased region" description="Acidic residues" evidence="9">
    <location>
        <begin position="281"/>
        <end position="290"/>
    </location>
</feature>
<dbReference type="OrthoDB" id="9761056at2"/>
<dbReference type="GO" id="GO:0015129">
    <property type="term" value="F:lactate transmembrane transporter activity"/>
    <property type="evidence" value="ECO:0007669"/>
    <property type="project" value="UniProtKB-UniRule"/>
</dbReference>
<reference evidence="11" key="1">
    <citation type="submission" date="2017-08" db="EMBL/GenBank/DDBJ databases">
        <authorList>
            <person name="Varghese N."/>
            <person name="Submissions S."/>
        </authorList>
    </citation>
    <scope>NUCLEOTIDE SEQUENCE [LARGE SCALE GENOMIC DNA]</scope>
    <source>
        <strain evidence="11">DSM 23173</strain>
    </source>
</reference>
<feature type="transmembrane region" description="Helical" evidence="8">
    <location>
        <begin position="147"/>
        <end position="171"/>
    </location>
</feature>
<evidence type="ECO:0000256" key="7">
    <source>
        <dbReference type="ARBA" id="ARBA00023136"/>
    </source>
</evidence>
<keyword evidence="7 8" id="KW-0472">Membrane</keyword>
<feature type="region of interest" description="Disordered" evidence="9">
    <location>
        <begin position="269"/>
        <end position="290"/>
    </location>
</feature>
<dbReference type="Pfam" id="PF02652">
    <property type="entry name" value="Lactate_perm"/>
    <property type="match status" value="1"/>
</dbReference>
<evidence type="ECO:0000313" key="11">
    <source>
        <dbReference type="Proteomes" id="UP000219412"/>
    </source>
</evidence>
<comment type="similarity">
    <text evidence="2 8">Belongs to the lactate permease family.</text>
</comment>
<dbReference type="GO" id="GO:0005886">
    <property type="term" value="C:plasma membrane"/>
    <property type="evidence" value="ECO:0007669"/>
    <property type="project" value="UniProtKB-SubCell"/>
</dbReference>
<evidence type="ECO:0000256" key="4">
    <source>
        <dbReference type="ARBA" id="ARBA00022475"/>
    </source>
</evidence>
<feature type="transmembrane region" description="Helical" evidence="8">
    <location>
        <begin position="244"/>
        <end position="261"/>
    </location>
</feature>